<dbReference type="InterPro" id="IPR001916">
    <property type="entry name" value="Glyco_hydro_22"/>
</dbReference>
<dbReference type="InterPro" id="IPR000974">
    <property type="entry name" value="Glyco_hydro_22_lys"/>
</dbReference>
<dbReference type="GO" id="GO:0031640">
    <property type="term" value="P:killing of cells of another organism"/>
    <property type="evidence" value="ECO:0007669"/>
    <property type="project" value="UniProtKB-KW"/>
</dbReference>
<dbReference type="GO" id="GO:0042742">
    <property type="term" value="P:defense response to bacterium"/>
    <property type="evidence" value="ECO:0007669"/>
    <property type="project" value="UniProtKB-KW"/>
</dbReference>
<evidence type="ECO:0000313" key="10">
    <source>
        <dbReference type="EnsemblMetazoa" id="LLOJ000121-PA"/>
    </source>
</evidence>
<comment type="catalytic activity">
    <reaction evidence="1">
        <text>Hydrolysis of (1-&gt;4)-beta-linkages between N-acetylmuramic acid and N-acetyl-D-glucosamine residues in a peptidoglycan and between N-acetyl-D-glucosamine residues in chitodextrins.</text>
        <dbReference type="EC" id="3.2.1.17"/>
    </reaction>
</comment>
<dbReference type="EMBL" id="GITU01000628">
    <property type="protein sequence ID" value="MBC1169331.1"/>
    <property type="molecule type" value="Transcribed_RNA"/>
</dbReference>
<keyword evidence="4" id="KW-0929">Antimicrobial</keyword>
<evidence type="ECO:0000256" key="5">
    <source>
        <dbReference type="ARBA" id="ARBA00023157"/>
    </source>
</evidence>
<feature type="signal peptide" evidence="8">
    <location>
        <begin position="1"/>
        <end position="19"/>
    </location>
</feature>
<dbReference type="EC" id="3.2.1.17" evidence="3"/>
<protein>
    <recommendedName>
        <fullName evidence="3">lysozyme</fullName>
        <ecNumber evidence="3">3.2.1.17</ecNumber>
    </recommendedName>
</protein>
<dbReference type="SUPFAM" id="SSF53955">
    <property type="entry name" value="Lysozyme-like"/>
    <property type="match status" value="2"/>
</dbReference>
<dbReference type="PROSITE" id="PS51348">
    <property type="entry name" value="GLYCOSYL_HYDROL_F22_2"/>
    <property type="match status" value="2"/>
</dbReference>
<evidence type="ECO:0000313" key="9">
    <source>
        <dbReference type="EMBL" id="MBC1169331.1"/>
    </source>
</evidence>
<keyword evidence="6" id="KW-0378">Hydrolase</keyword>
<dbReference type="VEuPathDB" id="VectorBase:LLONM1_003644"/>
<keyword evidence="6" id="KW-0326">Glycosidase</keyword>
<keyword evidence="4" id="KW-0081">Bacteriolytic enzyme</keyword>
<evidence type="ECO:0000313" key="11">
    <source>
        <dbReference type="Proteomes" id="UP000092461"/>
    </source>
</evidence>
<dbReference type="FunFam" id="1.10.530.10:FF:000001">
    <property type="entry name" value="Lysozyme C"/>
    <property type="match status" value="2"/>
</dbReference>
<dbReference type="SMART" id="SM00263">
    <property type="entry name" value="LYZ1"/>
    <property type="match status" value="2"/>
</dbReference>
<dbReference type="InterPro" id="IPR023346">
    <property type="entry name" value="Lysozyme-like_dom_sf"/>
</dbReference>
<evidence type="ECO:0000256" key="3">
    <source>
        <dbReference type="ARBA" id="ARBA00012732"/>
    </source>
</evidence>
<evidence type="ECO:0000256" key="1">
    <source>
        <dbReference type="ARBA" id="ARBA00000632"/>
    </source>
</evidence>
<dbReference type="CDD" id="cd16899">
    <property type="entry name" value="LYZ_C_invert"/>
    <property type="match status" value="2"/>
</dbReference>
<comment type="similarity">
    <text evidence="2 7">Belongs to the glycosyl hydrolase 22 family.</text>
</comment>
<sequence>MWFFAFIVFGLALLELSTARRYERCELARELAGYGFPRSQLPDWICLVESESNFDTRAVNHCNTDGSKDWGLFQINDRYWCQGSYPNGHNICGINCETVLDAGLGYQIDCIKKIFKAHGFDAWNGWKAKCRGKNLPSLDHCFNTSAYYFTLEYDNIPELLMLGNGLDIKISFSLQKLNNLKFAMKFFAFIVLGLALLELSSARRYERCELARELAAYGFPHSQLPDWICLVENESYFDTYAVSPKNTDGSRDWGLFQINDRYWCRGSYPNGKNMCGFNCQTILYTDLGYQIDCIKKIFKIHGFEAWNGWKTKCRGKNLPSLDYCFRP</sequence>
<accession>A0A1B0C8A9</accession>
<keyword evidence="8" id="KW-0732">Signal</keyword>
<dbReference type="EMBL" id="AJWK01000304">
    <property type="status" value="NOT_ANNOTATED_CDS"/>
    <property type="molecule type" value="Genomic_DNA"/>
</dbReference>
<evidence type="ECO:0000256" key="4">
    <source>
        <dbReference type="ARBA" id="ARBA00022638"/>
    </source>
</evidence>
<name>A0A1B0C8A9_LUTLO</name>
<dbReference type="VEuPathDB" id="VectorBase:LLONM1_010514"/>
<feature type="chain" id="PRO_5044555226" description="lysozyme" evidence="8">
    <location>
        <begin position="20"/>
        <end position="327"/>
    </location>
</feature>
<dbReference type="Pfam" id="PF00062">
    <property type="entry name" value="Lys"/>
    <property type="match status" value="2"/>
</dbReference>
<organism evidence="10 11">
    <name type="scientific">Lutzomyia longipalpis</name>
    <name type="common">Sand fly</name>
    <dbReference type="NCBI Taxonomy" id="7200"/>
    <lineage>
        <taxon>Eukaryota</taxon>
        <taxon>Metazoa</taxon>
        <taxon>Ecdysozoa</taxon>
        <taxon>Arthropoda</taxon>
        <taxon>Hexapoda</taxon>
        <taxon>Insecta</taxon>
        <taxon>Pterygota</taxon>
        <taxon>Neoptera</taxon>
        <taxon>Endopterygota</taxon>
        <taxon>Diptera</taxon>
        <taxon>Nematocera</taxon>
        <taxon>Psychodoidea</taxon>
        <taxon>Psychodidae</taxon>
        <taxon>Lutzomyia</taxon>
        <taxon>Lutzomyia</taxon>
    </lineage>
</organism>
<dbReference type="GO" id="GO:0003796">
    <property type="term" value="F:lysozyme activity"/>
    <property type="evidence" value="ECO:0007669"/>
    <property type="project" value="UniProtKB-EC"/>
</dbReference>
<evidence type="ECO:0000256" key="2">
    <source>
        <dbReference type="ARBA" id="ARBA00010859"/>
    </source>
</evidence>
<reference evidence="10" key="3">
    <citation type="submission" date="2020-05" db="UniProtKB">
        <authorList>
            <consortium name="EnsemblMetazoa"/>
        </authorList>
    </citation>
    <scope>IDENTIFICATION</scope>
    <source>
        <strain evidence="10">Jacobina</strain>
    </source>
</reference>
<evidence type="ECO:0000256" key="8">
    <source>
        <dbReference type="SAM" id="SignalP"/>
    </source>
</evidence>
<proteinExistence type="inferred from homology"/>
<keyword evidence="11" id="KW-1185">Reference proteome</keyword>
<keyword evidence="5" id="KW-1015">Disulfide bond</keyword>
<dbReference type="VEuPathDB" id="VectorBase:LLOJ000121"/>
<dbReference type="Gene3D" id="1.10.530.10">
    <property type="match status" value="2"/>
</dbReference>
<dbReference type="PANTHER" id="PTHR11407">
    <property type="entry name" value="LYSOZYME C"/>
    <property type="match status" value="1"/>
</dbReference>
<reference evidence="9" key="2">
    <citation type="journal article" date="2020" name="BMC">
        <title>Leishmania infection induces a limited differential gene expression in the sand fly midgut.</title>
        <authorList>
            <person name="Coutinho-Abreu I.V."/>
            <person name="Serafim T.D."/>
            <person name="Meneses C."/>
            <person name="Kamhawi S."/>
            <person name="Oliveira F."/>
            <person name="Valenzuela J.G."/>
        </authorList>
    </citation>
    <scope>NUCLEOTIDE SEQUENCE</scope>
    <source>
        <strain evidence="9">Jacobina</strain>
        <tissue evidence="9">Midgut</tissue>
    </source>
</reference>
<reference evidence="11" key="1">
    <citation type="submission" date="2012-05" db="EMBL/GenBank/DDBJ databases">
        <title>Whole Genome Assembly of Lutzomyia longipalpis.</title>
        <authorList>
            <person name="Richards S."/>
            <person name="Qu C."/>
            <person name="Dillon R."/>
            <person name="Worley K."/>
            <person name="Scherer S."/>
            <person name="Batterton M."/>
            <person name="Taylor A."/>
            <person name="Hawes A."/>
            <person name="Hernandez B."/>
            <person name="Kovar C."/>
            <person name="Mandapat C."/>
            <person name="Pham C."/>
            <person name="Qu C."/>
            <person name="Jing C."/>
            <person name="Bess C."/>
            <person name="Bandaranaike D."/>
            <person name="Ngo D."/>
            <person name="Ongeri F."/>
            <person name="Arias F."/>
            <person name="Lara F."/>
            <person name="Weissenberger G."/>
            <person name="Kamau G."/>
            <person name="Han H."/>
            <person name="Shen H."/>
            <person name="Dinh H."/>
            <person name="Khalil I."/>
            <person name="Jones J."/>
            <person name="Shafer J."/>
            <person name="Jayaseelan J."/>
            <person name="Quiroz J."/>
            <person name="Blankenburg K."/>
            <person name="Nguyen L."/>
            <person name="Jackson L."/>
            <person name="Francisco L."/>
            <person name="Tang L.-Y."/>
            <person name="Pu L.-L."/>
            <person name="Perales L."/>
            <person name="Lorensuhewa L."/>
            <person name="Munidasa M."/>
            <person name="Coyle M."/>
            <person name="Taylor M."/>
            <person name="Puazo M."/>
            <person name="Firestine M."/>
            <person name="Scheel M."/>
            <person name="Javaid M."/>
            <person name="Wang M."/>
            <person name="Li M."/>
            <person name="Tabassum N."/>
            <person name="Saada N."/>
            <person name="Osuji N."/>
            <person name="Aqrawi P."/>
            <person name="Fu Q."/>
            <person name="Thornton R."/>
            <person name="Raj R."/>
            <person name="Goodspeed R."/>
            <person name="Mata R."/>
            <person name="Najjar R."/>
            <person name="Gubbala S."/>
            <person name="Lee S."/>
            <person name="Denson S."/>
            <person name="Patil S."/>
            <person name="Macmil S."/>
            <person name="Qi S."/>
            <person name="Matskevitch T."/>
            <person name="Palculict T."/>
            <person name="Mathew T."/>
            <person name="Vee V."/>
            <person name="Velamala V."/>
            <person name="Korchina V."/>
            <person name="Cai W."/>
            <person name="Liu W."/>
            <person name="Dai W."/>
            <person name="Zou X."/>
            <person name="Zhu Y."/>
            <person name="Zhang Y."/>
            <person name="Wu Y.-Q."/>
            <person name="Xin Y."/>
            <person name="Nazarath L."/>
            <person name="Kovar C."/>
            <person name="Han Y."/>
            <person name="Muzny D."/>
            <person name="Gibbs R."/>
        </authorList>
    </citation>
    <scope>NUCLEOTIDE SEQUENCE [LARGE SCALE GENOMIC DNA]</scope>
    <source>
        <strain evidence="11">Jacobina</strain>
    </source>
</reference>
<dbReference type="PRINTS" id="PR00135">
    <property type="entry name" value="LYZLACT"/>
</dbReference>
<dbReference type="PRINTS" id="PR00137">
    <property type="entry name" value="LYSOZYME"/>
</dbReference>
<dbReference type="PANTHER" id="PTHR11407:SF63">
    <property type="entry name" value="LYSOZYME C"/>
    <property type="match status" value="1"/>
</dbReference>
<evidence type="ECO:0000256" key="7">
    <source>
        <dbReference type="RuleBase" id="RU004440"/>
    </source>
</evidence>
<dbReference type="EnsemblMetazoa" id="LLOJ000121-RA">
    <property type="protein sequence ID" value="LLOJ000121-PA"/>
    <property type="gene ID" value="LLOJ000121"/>
</dbReference>
<dbReference type="AlphaFoldDB" id="A0A1B0C8A9"/>
<dbReference type="Proteomes" id="UP000092461">
    <property type="component" value="Unassembled WGS sequence"/>
</dbReference>
<evidence type="ECO:0000256" key="6">
    <source>
        <dbReference type="ARBA" id="ARBA00023295"/>
    </source>
</evidence>